<dbReference type="STRING" id="1335048.AKL17_3187"/>
<dbReference type="InterPro" id="IPR015001">
    <property type="entry name" value="DUF1850"/>
</dbReference>
<protein>
    <recommendedName>
        <fullName evidence="3">DUF1850 domain-containing protein</fullName>
    </recommendedName>
</protein>
<accession>A0A165SRT2</accession>
<dbReference type="Pfam" id="PF08905">
    <property type="entry name" value="DUF1850"/>
    <property type="match status" value="1"/>
</dbReference>
<organism evidence="1 2">
    <name type="scientific">Frigidibacter mobilis</name>
    <dbReference type="NCBI Taxonomy" id="1335048"/>
    <lineage>
        <taxon>Bacteria</taxon>
        <taxon>Pseudomonadati</taxon>
        <taxon>Pseudomonadota</taxon>
        <taxon>Alphaproteobacteria</taxon>
        <taxon>Rhodobacterales</taxon>
        <taxon>Paracoccaceae</taxon>
        <taxon>Frigidibacter</taxon>
    </lineage>
</organism>
<dbReference type="RefSeq" id="WP_066814996.1">
    <property type="nucleotide sequence ID" value="NZ_CP012661.1"/>
</dbReference>
<keyword evidence="2" id="KW-1185">Reference proteome</keyword>
<dbReference type="EMBL" id="CP012661">
    <property type="protein sequence ID" value="AMY70419.1"/>
    <property type="molecule type" value="Genomic_DNA"/>
</dbReference>
<name>A0A165SRT2_9RHOB</name>
<evidence type="ECO:0008006" key="3">
    <source>
        <dbReference type="Google" id="ProtNLM"/>
    </source>
</evidence>
<dbReference type="PATRIC" id="fig|1335048.3.peg.3311"/>
<evidence type="ECO:0000313" key="2">
    <source>
        <dbReference type="Proteomes" id="UP000076128"/>
    </source>
</evidence>
<sequence>MTLCIAAGGKVIALVASSFTLSWSHSVAHTEWWERWEVTPEGLRPIEARISGSGAGMEPPLDAVLRADGWHYAPTLPPQREVFLAASGATGGGWQLCVAAECLSLGAAAGEPLRLWQAEACGAGG</sequence>
<evidence type="ECO:0000313" key="1">
    <source>
        <dbReference type="EMBL" id="AMY70419.1"/>
    </source>
</evidence>
<dbReference type="Proteomes" id="UP000076128">
    <property type="component" value="Chromosome"/>
</dbReference>
<dbReference type="AlphaFoldDB" id="A0A165SRT2"/>
<dbReference type="KEGG" id="daa:AKL17_3187"/>
<proteinExistence type="predicted"/>
<reference evidence="1 2" key="1">
    <citation type="submission" date="2015-09" db="EMBL/GenBank/DDBJ databases">
        <title>Complete genome sequence of Defluviimonas alba cai42t isolated from an oilfield in Xinjiang.</title>
        <authorList>
            <person name="Geng S."/>
            <person name="Pan X."/>
            <person name="Wu X."/>
        </authorList>
    </citation>
    <scope>NUCLEOTIDE SEQUENCE [LARGE SCALE GENOMIC DNA]</scope>
    <source>
        <strain evidence="2">cai42</strain>
    </source>
</reference>
<dbReference type="OrthoDB" id="5298197at2"/>
<gene>
    <name evidence="1" type="ORF">AKL17_3187</name>
</gene>